<dbReference type="GO" id="GO:0016799">
    <property type="term" value="F:hydrolase activity, hydrolyzing N-glycosyl compounds"/>
    <property type="evidence" value="ECO:0007669"/>
    <property type="project" value="InterPro"/>
</dbReference>
<feature type="domain" description="Inosine/uridine-preferring nucleoside hydrolase" evidence="1">
    <location>
        <begin position="33"/>
        <end position="339"/>
    </location>
</feature>
<name>A0A8S1Q0Y0_9CILI</name>
<dbReference type="OrthoDB" id="432381at2759"/>
<protein>
    <recommendedName>
        <fullName evidence="1">Inosine/uridine-preferring nucleoside hydrolase domain-containing protein</fullName>
    </recommendedName>
</protein>
<dbReference type="EMBL" id="CAJJDN010000093">
    <property type="protein sequence ID" value="CAD8109150.1"/>
    <property type="molecule type" value="Genomic_DNA"/>
</dbReference>
<evidence type="ECO:0000313" key="2">
    <source>
        <dbReference type="EMBL" id="CAD8109150.1"/>
    </source>
</evidence>
<dbReference type="AlphaFoldDB" id="A0A8S1Q0Y0"/>
<dbReference type="InterPro" id="IPR001910">
    <property type="entry name" value="Inosine/uridine_hydrolase_dom"/>
</dbReference>
<comment type="caution">
    <text evidence="2">The sequence shown here is derived from an EMBL/GenBank/DDBJ whole genome shotgun (WGS) entry which is preliminary data.</text>
</comment>
<evidence type="ECO:0000313" key="3">
    <source>
        <dbReference type="Proteomes" id="UP000692954"/>
    </source>
</evidence>
<sequence length="353" mass="39522">MAEQQEQLKFTHPFPKLLFDDSHVEFKKYSKYIIDTDAGSDDAHAILIASYILKYIRTDAELIGITAVAGNAALDNVIKNVYITTRIGHFGDKPPKIYKGCRTDTLRRFYRDNYFLEDGLGGQQQRLLSELGLQDKPLEYFHEKQHACDFIKDSIYKYGEDLCIICIGPMTNIYLTLTMYPDIIDKLGCLFAMGGTYMGVGNAANSVAEFNVQTDVEATAAVAMAKFKQKLLLPFDVVLAYTLDKKNGKVIFENGANTKKSQFVESIFKAVSHDGNYILCDELAVMVALVPNLIVYSLKKNISIVSDGQARGQVIIDWLTLMRGNQKSVVSILTAFEWDSVIDIATKANLDQQ</sequence>
<organism evidence="2 3">
    <name type="scientific">Paramecium sonneborni</name>
    <dbReference type="NCBI Taxonomy" id="65129"/>
    <lineage>
        <taxon>Eukaryota</taxon>
        <taxon>Sar</taxon>
        <taxon>Alveolata</taxon>
        <taxon>Ciliophora</taxon>
        <taxon>Intramacronucleata</taxon>
        <taxon>Oligohymenophorea</taxon>
        <taxon>Peniculida</taxon>
        <taxon>Parameciidae</taxon>
        <taxon>Paramecium</taxon>
    </lineage>
</organism>
<gene>
    <name evidence="2" type="ORF">PSON_ATCC_30995.1.T0930026</name>
</gene>
<dbReference type="PANTHER" id="PTHR46190">
    <property type="entry name" value="SI:CH211-201H21.5-RELATED"/>
    <property type="match status" value="1"/>
</dbReference>
<dbReference type="InterPro" id="IPR052775">
    <property type="entry name" value="IUN_hydrolase"/>
</dbReference>
<reference evidence="2" key="1">
    <citation type="submission" date="2021-01" db="EMBL/GenBank/DDBJ databases">
        <authorList>
            <consortium name="Genoscope - CEA"/>
            <person name="William W."/>
        </authorList>
    </citation>
    <scope>NUCLEOTIDE SEQUENCE</scope>
</reference>
<dbReference type="Proteomes" id="UP000692954">
    <property type="component" value="Unassembled WGS sequence"/>
</dbReference>
<keyword evidence="3" id="KW-1185">Reference proteome</keyword>
<dbReference type="PANTHER" id="PTHR46190:SF1">
    <property type="entry name" value="SI:CH211-201H21.5"/>
    <property type="match status" value="1"/>
</dbReference>
<proteinExistence type="predicted"/>
<evidence type="ECO:0000259" key="1">
    <source>
        <dbReference type="Pfam" id="PF01156"/>
    </source>
</evidence>
<accession>A0A8S1Q0Y0</accession>
<dbReference type="Pfam" id="PF01156">
    <property type="entry name" value="IU_nuc_hydro"/>
    <property type="match status" value="1"/>
</dbReference>